<comment type="caution">
    <text evidence="10">The sequence shown here is derived from an EMBL/GenBank/DDBJ whole genome shotgun (WGS) entry which is preliminary data.</text>
</comment>
<evidence type="ECO:0000256" key="7">
    <source>
        <dbReference type="ARBA" id="ARBA00023242"/>
    </source>
</evidence>
<sequence>VYIFVLVGIVFAGAGLGYWMVRKFVISKDGSVDDEVAQFVKWATRFIASTFIFQSTLDTPLAMTALVSSWAICTLILKWWYRKSGEMSPQRKMRNSSKSPSARTNSPVKGLVSPSSHSATVDKQDYYSTFHKTPKQKKFAKKQREDFTRESTHQAVAEWAASLEVTNWIIKNADRIQLLPSDYSSEEMVGSESDSTGETVAGSGIPFGLYRR</sequence>
<keyword evidence="7" id="KW-0539">Nucleus</keyword>
<comment type="similarity">
    <text evidence="2">Belongs to the NEMP family.</text>
</comment>
<dbReference type="InterPro" id="IPR019358">
    <property type="entry name" value="NEMP_fam"/>
</dbReference>
<evidence type="ECO:0000256" key="3">
    <source>
        <dbReference type="ARBA" id="ARBA00022692"/>
    </source>
</evidence>
<keyword evidence="11" id="KW-1185">Reference proteome</keyword>
<keyword evidence="6 9" id="KW-0472">Membrane</keyword>
<evidence type="ECO:0000256" key="4">
    <source>
        <dbReference type="ARBA" id="ARBA00022729"/>
    </source>
</evidence>
<evidence type="ECO:0000256" key="8">
    <source>
        <dbReference type="SAM" id="MobiDB-lite"/>
    </source>
</evidence>
<feature type="region of interest" description="Disordered" evidence="8">
    <location>
        <begin position="187"/>
        <end position="212"/>
    </location>
</feature>
<protein>
    <submittedName>
        <fullName evidence="10">Uncharacterized protein</fullName>
    </submittedName>
</protein>
<organism evidence="10 11">
    <name type="scientific">Populus deltoides</name>
    <name type="common">Eastern poplar</name>
    <name type="synonym">Eastern cottonwood</name>
    <dbReference type="NCBI Taxonomy" id="3696"/>
    <lineage>
        <taxon>Eukaryota</taxon>
        <taxon>Viridiplantae</taxon>
        <taxon>Streptophyta</taxon>
        <taxon>Embryophyta</taxon>
        <taxon>Tracheophyta</taxon>
        <taxon>Spermatophyta</taxon>
        <taxon>Magnoliopsida</taxon>
        <taxon>eudicotyledons</taxon>
        <taxon>Gunneridae</taxon>
        <taxon>Pentapetalae</taxon>
        <taxon>rosids</taxon>
        <taxon>fabids</taxon>
        <taxon>Malpighiales</taxon>
        <taxon>Salicaceae</taxon>
        <taxon>Saliceae</taxon>
        <taxon>Populus</taxon>
    </lineage>
</organism>
<evidence type="ECO:0000313" key="11">
    <source>
        <dbReference type="Proteomes" id="UP000807159"/>
    </source>
</evidence>
<dbReference type="PANTHER" id="PTHR31587:SF3">
    <property type="entry name" value="EXPRESSED PROTEIN"/>
    <property type="match status" value="1"/>
</dbReference>
<dbReference type="EMBL" id="JACEGQ020000019">
    <property type="protein sequence ID" value="KAH8480794.1"/>
    <property type="molecule type" value="Genomic_DNA"/>
</dbReference>
<dbReference type="Pfam" id="PF10225">
    <property type="entry name" value="NEMP"/>
    <property type="match status" value="1"/>
</dbReference>
<feature type="non-terminal residue" evidence="10">
    <location>
        <position position="212"/>
    </location>
</feature>
<accession>A0A8T2WJQ4</accession>
<evidence type="ECO:0000256" key="9">
    <source>
        <dbReference type="SAM" id="Phobius"/>
    </source>
</evidence>
<feature type="compositionally biased region" description="Polar residues" evidence="8">
    <location>
        <begin position="96"/>
        <end position="119"/>
    </location>
</feature>
<keyword evidence="3 9" id="KW-0812">Transmembrane</keyword>
<evidence type="ECO:0000256" key="2">
    <source>
        <dbReference type="ARBA" id="ARBA00005748"/>
    </source>
</evidence>
<dbReference type="PANTHER" id="PTHR31587">
    <property type="entry name" value="TRANSMEMBRANE PROTEIN (DUF2215)"/>
    <property type="match status" value="1"/>
</dbReference>
<gene>
    <name evidence="10" type="ORF">H0E87_030883</name>
</gene>
<evidence type="ECO:0000256" key="1">
    <source>
        <dbReference type="ARBA" id="ARBA00004575"/>
    </source>
</evidence>
<feature type="transmembrane region" description="Helical" evidence="9">
    <location>
        <begin position="61"/>
        <end position="81"/>
    </location>
</feature>
<reference evidence="10" key="1">
    <citation type="journal article" date="2021" name="J. Hered.">
        <title>Genome Assembly of Salicaceae Populus deltoides (Eastern Cottonwood) I-69 Based on Nanopore Sequencing and Hi-C Technologies.</title>
        <authorList>
            <person name="Bai S."/>
            <person name="Wu H."/>
            <person name="Zhang J."/>
            <person name="Pan Z."/>
            <person name="Zhao W."/>
            <person name="Li Z."/>
            <person name="Tong C."/>
        </authorList>
    </citation>
    <scope>NUCLEOTIDE SEQUENCE</scope>
    <source>
        <tissue evidence="10">Leaf</tissue>
    </source>
</reference>
<name>A0A8T2WJQ4_POPDE</name>
<evidence type="ECO:0000256" key="6">
    <source>
        <dbReference type="ARBA" id="ARBA00023136"/>
    </source>
</evidence>
<evidence type="ECO:0000313" key="10">
    <source>
        <dbReference type="EMBL" id="KAH8480794.1"/>
    </source>
</evidence>
<dbReference type="Proteomes" id="UP000807159">
    <property type="component" value="Chromosome 19"/>
</dbReference>
<dbReference type="AlphaFoldDB" id="A0A8T2WJQ4"/>
<proteinExistence type="inferred from homology"/>
<keyword evidence="4" id="KW-0732">Signal</keyword>
<feature type="region of interest" description="Disordered" evidence="8">
    <location>
        <begin position="89"/>
        <end position="120"/>
    </location>
</feature>
<dbReference type="GO" id="GO:0005637">
    <property type="term" value="C:nuclear inner membrane"/>
    <property type="evidence" value="ECO:0007669"/>
    <property type="project" value="UniProtKB-SubCell"/>
</dbReference>
<feature type="transmembrane region" description="Helical" evidence="9">
    <location>
        <begin position="5"/>
        <end position="21"/>
    </location>
</feature>
<evidence type="ECO:0000256" key="5">
    <source>
        <dbReference type="ARBA" id="ARBA00022989"/>
    </source>
</evidence>
<comment type="subcellular location">
    <subcellularLocation>
        <location evidence="1">Nucleus inner membrane</location>
        <topology evidence="1">Multi-pass membrane protein</topology>
        <orientation evidence="1">Nucleoplasmic side</orientation>
    </subcellularLocation>
</comment>
<keyword evidence="5 9" id="KW-1133">Transmembrane helix</keyword>